<dbReference type="AlphaFoldDB" id="A0A813A2D3"/>
<protein>
    <submittedName>
        <fullName evidence="1">Znfx1 protein</fullName>
    </submittedName>
</protein>
<dbReference type="Proteomes" id="UP000601435">
    <property type="component" value="Unassembled WGS sequence"/>
</dbReference>
<dbReference type="EMBL" id="CAJNJA010053230">
    <property type="protein sequence ID" value="CAE7849685.1"/>
    <property type="molecule type" value="Genomic_DNA"/>
</dbReference>
<comment type="caution">
    <text evidence="1">The sequence shown here is derived from an EMBL/GenBank/DDBJ whole genome shotgun (WGS) entry which is preliminary data.</text>
</comment>
<organism evidence="1 2">
    <name type="scientific">Symbiodinium necroappetens</name>
    <dbReference type="NCBI Taxonomy" id="1628268"/>
    <lineage>
        <taxon>Eukaryota</taxon>
        <taxon>Sar</taxon>
        <taxon>Alveolata</taxon>
        <taxon>Dinophyceae</taxon>
        <taxon>Suessiales</taxon>
        <taxon>Symbiodiniaceae</taxon>
        <taxon>Symbiodinium</taxon>
    </lineage>
</organism>
<keyword evidence="2" id="KW-1185">Reference proteome</keyword>
<proteinExistence type="predicted"/>
<evidence type="ECO:0000313" key="2">
    <source>
        <dbReference type="Proteomes" id="UP000601435"/>
    </source>
</evidence>
<name>A0A813A2D3_9DINO</name>
<evidence type="ECO:0000313" key="1">
    <source>
        <dbReference type="EMBL" id="CAE7849685.1"/>
    </source>
</evidence>
<dbReference type="OrthoDB" id="18915at2759"/>
<accession>A0A813A2D3</accession>
<reference evidence="1" key="1">
    <citation type="submission" date="2021-02" db="EMBL/GenBank/DDBJ databases">
        <authorList>
            <person name="Dougan E. K."/>
            <person name="Rhodes N."/>
            <person name="Thang M."/>
            <person name="Chan C."/>
        </authorList>
    </citation>
    <scope>NUCLEOTIDE SEQUENCE</scope>
</reference>
<sequence length="372" mass="40631">MGSATSGCSGDCEQCSTCARNGCGHLCLIQREREKEQKAVMKTFTVNASAPDDDSVAPELQRYAVHGEDKLSQNASDLSTCCFGILQRLMKRGNPSRLFRRLVPLAALVVGSLLCASPGYAAVAESAQGSQASMTAQEVKALTRTVREVDALQEVVRAKGTVPNFGRVADKIVKRGMRIAGAKDGSQLEKALDAPLEALFHQQLRTLSARAADRYEASMAAKPNPVEARRSAEAEFLEGAKTLVRPSGEWSYEVELQDLLGRIAGSSGQDMKLVQEQGRQGQGKHVTLEVIRKLQQQSEAVQREVETRGAFPWKINWQYFVDNSPVGFRGQYSQGRSIVELLLLPSPDPRMKNNLLNKIGPLNLAVAFDMLL</sequence>
<gene>
    <name evidence="1" type="primary">Znfx1</name>
    <name evidence="1" type="ORF">SNEC2469_LOCUS26289</name>
</gene>